<dbReference type="InterPro" id="IPR015870">
    <property type="entry name" value="UDP-acyl_N-AcGlcN_deAcase_N"/>
</dbReference>
<dbReference type="Proteomes" id="UP001158067">
    <property type="component" value="Unassembled WGS sequence"/>
</dbReference>
<evidence type="ECO:0000256" key="1">
    <source>
        <dbReference type="ARBA" id="ARBA00001947"/>
    </source>
</evidence>
<evidence type="ECO:0000256" key="7">
    <source>
        <dbReference type="ARBA" id="ARBA00022723"/>
    </source>
</evidence>
<dbReference type="Pfam" id="PF03331">
    <property type="entry name" value="LpxC"/>
    <property type="match status" value="1"/>
</dbReference>
<keyword evidence="9" id="KW-0862">Zinc</keyword>
<gene>
    <name evidence="13" type="ORF">SAMN06265222_101518</name>
</gene>
<evidence type="ECO:0000313" key="13">
    <source>
        <dbReference type="EMBL" id="SMP40991.1"/>
    </source>
</evidence>
<protein>
    <recommendedName>
        <fullName evidence="4 12">UDP-3-O-acyl-N-acetylglucosamine deacetylase</fullName>
        <ecNumber evidence="4 12">3.5.1.108</ecNumber>
    </recommendedName>
</protein>
<dbReference type="SUPFAM" id="SSF54211">
    <property type="entry name" value="Ribosomal protein S5 domain 2-like"/>
    <property type="match status" value="2"/>
</dbReference>
<evidence type="ECO:0000256" key="11">
    <source>
        <dbReference type="ARBA" id="ARBA00024535"/>
    </source>
</evidence>
<evidence type="ECO:0000256" key="5">
    <source>
        <dbReference type="ARBA" id="ARBA00022516"/>
    </source>
</evidence>
<comment type="cofactor">
    <cofactor evidence="1">
        <name>Zn(2+)</name>
        <dbReference type="ChEBI" id="CHEBI:29105"/>
    </cofactor>
</comment>
<accession>A0ABY1PP87</accession>
<evidence type="ECO:0000256" key="4">
    <source>
        <dbReference type="ARBA" id="ARBA00012745"/>
    </source>
</evidence>
<comment type="catalytic activity">
    <reaction evidence="11">
        <text>a UDP-3-O-[(3R)-3-hydroxyacyl]-N-acetyl-alpha-D-glucosamine + H2O = a UDP-3-O-[(3R)-3-hydroxyacyl]-alpha-D-glucosamine + acetate</text>
        <dbReference type="Rhea" id="RHEA:67816"/>
        <dbReference type="ChEBI" id="CHEBI:15377"/>
        <dbReference type="ChEBI" id="CHEBI:30089"/>
        <dbReference type="ChEBI" id="CHEBI:137740"/>
        <dbReference type="ChEBI" id="CHEBI:173225"/>
        <dbReference type="EC" id="3.5.1.108"/>
    </reaction>
</comment>
<proteinExistence type="predicted"/>
<dbReference type="PANTHER" id="PTHR33694">
    <property type="entry name" value="UDP-3-O-ACYL-N-ACETYLGLUCOSAMINE DEACETYLASE 1, MITOCHONDRIAL-RELATED"/>
    <property type="match status" value="1"/>
</dbReference>
<dbReference type="InterPro" id="IPR011334">
    <property type="entry name" value="UDP-acyl_GlcNac_deAcase_C"/>
</dbReference>
<evidence type="ECO:0000256" key="6">
    <source>
        <dbReference type="ARBA" id="ARBA00022556"/>
    </source>
</evidence>
<evidence type="ECO:0000256" key="8">
    <source>
        <dbReference type="ARBA" id="ARBA00022801"/>
    </source>
</evidence>
<dbReference type="EC" id="3.5.1.108" evidence="4 12"/>
<keyword evidence="14" id="KW-1185">Reference proteome</keyword>
<evidence type="ECO:0000256" key="2">
    <source>
        <dbReference type="ARBA" id="ARBA00002923"/>
    </source>
</evidence>
<keyword evidence="8" id="KW-0378">Hydrolase</keyword>
<evidence type="ECO:0000256" key="3">
    <source>
        <dbReference type="ARBA" id="ARBA00005002"/>
    </source>
</evidence>
<evidence type="ECO:0000313" key="14">
    <source>
        <dbReference type="Proteomes" id="UP001158067"/>
    </source>
</evidence>
<dbReference type="EMBL" id="FXUG01000001">
    <property type="protein sequence ID" value="SMP40991.1"/>
    <property type="molecule type" value="Genomic_DNA"/>
</dbReference>
<keyword evidence="5" id="KW-0444">Lipid biosynthesis</keyword>
<evidence type="ECO:0000256" key="12">
    <source>
        <dbReference type="NCBIfam" id="TIGR00325"/>
    </source>
</evidence>
<dbReference type="PANTHER" id="PTHR33694:SF1">
    <property type="entry name" value="UDP-3-O-ACYL-N-ACETYLGLUCOSAMINE DEACETYLASE 1, MITOCHONDRIAL-RELATED"/>
    <property type="match status" value="1"/>
</dbReference>
<evidence type="ECO:0000256" key="10">
    <source>
        <dbReference type="ARBA" id="ARBA00023098"/>
    </source>
</evidence>
<dbReference type="RefSeq" id="WP_283430747.1">
    <property type="nucleotide sequence ID" value="NZ_FXUG01000001.1"/>
</dbReference>
<evidence type="ECO:0000256" key="9">
    <source>
        <dbReference type="ARBA" id="ARBA00022833"/>
    </source>
</evidence>
<comment type="caution">
    <text evidence="13">The sequence shown here is derived from an EMBL/GenBank/DDBJ whole genome shotgun (WGS) entry which is preliminary data.</text>
</comment>
<keyword evidence="10" id="KW-0443">Lipid metabolism</keyword>
<comment type="function">
    <text evidence="2">Catalyzes the hydrolysis of UDP-3-O-myristoyl-N-acetylglucosamine to form UDP-3-O-myristoylglucosamine and acetate, the committed step in lipid A biosynthesis.</text>
</comment>
<dbReference type="NCBIfam" id="TIGR00325">
    <property type="entry name" value="lpxC"/>
    <property type="match status" value="1"/>
</dbReference>
<organism evidence="13 14">
    <name type="scientific">Neorhodopirellula lusitana</name>
    <dbReference type="NCBI Taxonomy" id="445327"/>
    <lineage>
        <taxon>Bacteria</taxon>
        <taxon>Pseudomonadati</taxon>
        <taxon>Planctomycetota</taxon>
        <taxon>Planctomycetia</taxon>
        <taxon>Pirellulales</taxon>
        <taxon>Pirellulaceae</taxon>
        <taxon>Neorhodopirellula</taxon>
    </lineage>
</organism>
<dbReference type="InterPro" id="IPR004463">
    <property type="entry name" value="UDP-acyl_GlcNac_deAcase"/>
</dbReference>
<dbReference type="InterPro" id="IPR020568">
    <property type="entry name" value="Ribosomal_Su5_D2-typ_SF"/>
</dbReference>
<keyword evidence="6" id="KW-0441">Lipid A biosynthesis</keyword>
<dbReference type="Gene3D" id="3.30.1700.10">
    <property type="entry name" value="lpxc deacetylase, domain 2"/>
    <property type="match status" value="1"/>
</dbReference>
<sequence>MIGYRNEHTIATSCEVVGRGYWSGQEVCVRFHPAPVNSGVVLCRTDLPGQPTCPAKSTHADGIQFRTNLCLGEAKFEMVEHLLAALAGLEIDNCFVEIDAVELPGLDGSSDAFVRCLQKAGLVIQAASRSRLVIEETFKVTLDDASIEVSPSTDGLPTYAYQLDYGVNSCIKRQSFTIVTAPREFARQVAPARTFVTLDQAEQLRSSGVALHVTNRDLLVIGEHGVVDNELRFRNECARHKTLDLIGDLSLAGVDLIGKFCSDRGGHRLNGILASRLAEMVASAERSNSNRESQSRRFAA</sequence>
<comment type="pathway">
    <text evidence="3">Glycolipid biosynthesis; lipid IV(A) biosynthesis; lipid IV(A) from (3R)-3-hydroxytetradecanoyl-[acyl-carrier-protein] and UDP-N-acetyl-alpha-D-glucosamine: step 2/6.</text>
</comment>
<reference evidence="13 14" key="1">
    <citation type="submission" date="2017-05" db="EMBL/GenBank/DDBJ databases">
        <authorList>
            <person name="Varghese N."/>
            <person name="Submissions S."/>
        </authorList>
    </citation>
    <scope>NUCLEOTIDE SEQUENCE [LARGE SCALE GENOMIC DNA]</scope>
    <source>
        <strain evidence="13 14">DSM 25457</strain>
    </source>
</reference>
<name>A0ABY1PP87_9BACT</name>
<keyword evidence="7" id="KW-0479">Metal-binding</keyword>
<dbReference type="Gene3D" id="3.30.230.20">
    <property type="entry name" value="lpxc deacetylase, domain 1"/>
    <property type="match status" value="1"/>
</dbReference>